<accession>A0A0P6XQ41</accession>
<evidence type="ECO:0000256" key="1">
    <source>
        <dbReference type="SAM" id="Phobius"/>
    </source>
</evidence>
<dbReference type="InterPro" id="IPR036291">
    <property type="entry name" value="NAD(P)-bd_dom_sf"/>
</dbReference>
<dbReference type="GO" id="GO:0008324">
    <property type="term" value="F:monoatomic cation transmembrane transporter activity"/>
    <property type="evidence" value="ECO:0007669"/>
    <property type="project" value="InterPro"/>
</dbReference>
<feature type="domain" description="RCK N-terminal" evidence="2">
    <location>
        <begin position="128"/>
        <end position="247"/>
    </location>
</feature>
<dbReference type="GO" id="GO:0006813">
    <property type="term" value="P:potassium ion transport"/>
    <property type="evidence" value="ECO:0007669"/>
    <property type="project" value="InterPro"/>
</dbReference>
<dbReference type="Gene3D" id="3.30.70.1450">
    <property type="entry name" value="Regulator of K+ conductance, C-terminal domain"/>
    <property type="match status" value="1"/>
</dbReference>
<dbReference type="PANTHER" id="PTHR43833:SF11">
    <property type="entry name" value="VOLTAGE-GATED POTASSIUM CHANNEL KCH"/>
    <property type="match status" value="1"/>
</dbReference>
<evidence type="ECO:0000313" key="5">
    <source>
        <dbReference type="Proteomes" id="UP000050277"/>
    </source>
</evidence>
<keyword evidence="1" id="KW-0472">Membrane</keyword>
<feature type="transmembrane region" description="Helical" evidence="1">
    <location>
        <begin position="85"/>
        <end position="110"/>
    </location>
</feature>
<dbReference type="Proteomes" id="UP000050277">
    <property type="component" value="Unassembled WGS sequence"/>
</dbReference>
<keyword evidence="5" id="KW-1185">Reference proteome</keyword>
<reference evidence="4 5" key="1">
    <citation type="submission" date="2015-07" db="EMBL/GenBank/DDBJ databases">
        <title>Whole genome sequence of Herpetosiphon geysericola DSM 7119.</title>
        <authorList>
            <person name="Hemp J."/>
            <person name="Ward L.M."/>
            <person name="Pace L.A."/>
            <person name="Fischer W.W."/>
        </authorList>
    </citation>
    <scope>NUCLEOTIDE SEQUENCE [LARGE SCALE GENOMIC DNA]</scope>
    <source>
        <strain evidence="4 5">DSM 7119</strain>
    </source>
</reference>
<dbReference type="InterPro" id="IPR006037">
    <property type="entry name" value="RCK_C"/>
</dbReference>
<proteinExistence type="predicted"/>
<protein>
    <recommendedName>
        <fullName evidence="6">Potassium transporter TrkA</fullName>
    </recommendedName>
</protein>
<feature type="transmembrane region" description="Helical" evidence="1">
    <location>
        <begin position="32"/>
        <end position="51"/>
    </location>
</feature>
<keyword evidence="1" id="KW-0812">Transmembrane</keyword>
<evidence type="ECO:0000259" key="2">
    <source>
        <dbReference type="PROSITE" id="PS51201"/>
    </source>
</evidence>
<dbReference type="InterPro" id="IPR003148">
    <property type="entry name" value="RCK_N"/>
</dbReference>
<dbReference type="PANTHER" id="PTHR43833">
    <property type="entry name" value="POTASSIUM CHANNEL PROTEIN 2-RELATED-RELATED"/>
    <property type="match status" value="1"/>
</dbReference>
<dbReference type="Pfam" id="PF02254">
    <property type="entry name" value="TrkA_N"/>
    <property type="match status" value="1"/>
</dbReference>
<dbReference type="SUPFAM" id="SSF51735">
    <property type="entry name" value="NAD(P)-binding Rossmann-fold domains"/>
    <property type="match status" value="1"/>
</dbReference>
<dbReference type="Pfam" id="PF02080">
    <property type="entry name" value="TrkA_C"/>
    <property type="match status" value="1"/>
</dbReference>
<organism evidence="4 5">
    <name type="scientific">Herpetosiphon geysericola</name>
    <dbReference type="NCBI Taxonomy" id="70996"/>
    <lineage>
        <taxon>Bacteria</taxon>
        <taxon>Bacillati</taxon>
        <taxon>Chloroflexota</taxon>
        <taxon>Chloroflexia</taxon>
        <taxon>Herpetosiphonales</taxon>
        <taxon>Herpetosiphonaceae</taxon>
        <taxon>Herpetosiphon</taxon>
    </lineage>
</organism>
<dbReference type="Gene3D" id="3.40.50.720">
    <property type="entry name" value="NAD(P)-binding Rossmann-like Domain"/>
    <property type="match status" value="1"/>
</dbReference>
<dbReference type="AlphaFoldDB" id="A0A0P6XQ41"/>
<comment type="caution">
    <text evidence="4">The sequence shown here is derived from an EMBL/GenBank/DDBJ whole genome shotgun (WGS) entry which is preliminary data.</text>
</comment>
<feature type="domain" description="RCK C-terminal" evidence="3">
    <location>
        <begin position="267"/>
        <end position="349"/>
    </location>
</feature>
<dbReference type="STRING" id="70996.SE18_14025"/>
<name>A0A0P6XQ41_9CHLR</name>
<dbReference type="EMBL" id="LGKP01000022">
    <property type="protein sequence ID" value="KPL86006.1"/>
    <property type="molecule type" value="Genomic_DNA"/>
</dbReference>
<keyword evidence="1" id="KW-1133">Transmembrane helix</keyword>
<dbReference type="InterPro" id="IPR050721">
    <property type="entry name" value="Trk_Ktr_HKT_K-transport"/>
</dbReference>
<dbReference type="PROSITE" id="PS51202">
    <property type="entry name" value="RCK_C"/>
    <property type="match status" value="1"/>
</dbReference>
<dbReference type="OrthoDB" id="9785285at2"/>
<dbReference type="InterPro" id="IPR036721">
    <property type="entry name" value="RCK_C_sf"/>
</dbReference>
<evidence type="ECO:0008006" key="6">
    <source>
        <dbReference type="Google" id="ProtNLM"/>
    </source>
</evidence>
<evidence type="ECO:0000313" key="4">
    <source>
        <dbReference type="EMBL" id="KPL86006.1"/>
    </source>
</evidence>
<dbReference type="SUPFAM" id="SSF116726">
    <property type="entry name" value="TrkA C-terminal domain-like"/>
    <property type="match status" value="1"/>
</dbReference>
<evidence type="ECO:0000259" key="3">
    <source>
        <dbReference type="PROSITE" id="PS51202"/>
    </source>
</evidence>
<sequence>MKRAKAPSRKARWKRLVAASLRDGWIVFRDSWVWLGLWLLLWLGFTMAIWAGTRPVLAFHEALYQAFSQMTLNPVPLPEPWWLQLLFYLAPALNIILLARGALNMGILLFDKRNRREAWQMALASTYRDHIIVCGLGKIGYRVVGQLLASGCDIVVIDAHNDGPFHELVMGQHVPVIIGDARQPELLQQAGLHHATSLTVVTGDDLTNLDIALTAREQHPDIHIVMRVFNDSLAGKLSSAFNIQTAFSTSALAAPTLAAAALGRGITNALYVAGKLLSTVEITVERDGIFDGRLIQTVENQHDISVLYRRGRNGEDLRPRGDERLTSGDQLVIIGPLAAINHIQAQNKPNAAPHAPYRL</sequence>
<gene>
    <name evidence="4" type="ORF">SE18_14025</name>
</gene>
<dbReference type="PROSITE" id="PS51201">
    <property type="entry name" value="RCK_N"/>
    <property type="match status" value="1"/>
</dbReference>
<dbReference type="RefSeq" id="WP_054535087.1">
    <property type="nucleotide sequence ID" value="NZ_LGKP01000022.1"/>
</dbReference>